<dbReference type="SUPFAM" id="SSF55073">
    <property type="entry name" value="Nucleotide cyclase"/>
    <property type="match status" value="1"/>
</dbReference>
<dbReference type="SMART" id="SM00044">
    <property type="entry name" value="CYCc"/>
    <property type="match status" value="1"/>
</dbReference>
<dbReference type="eggNOG" id="KOG4171">
    <property type="taxonomic scope" value="Eukaryota"/>
</dbReference>
<feature type="transmembrane region" description="Helical" evidence="7">
    <location>
        <begin position="183"/>
        <end position="205"/>
    </location>
</feature>
<keyword evidence="6" id="KW-0456">Lyase</keyword>
<dbReference type="GO" id="GO:0001653">
    <property type="term" value="F:peptide receptor activity"/>
    <property type="evidence" value="ECO:0000318"/>
    <property type="project" value="GO_Central"/>
</dbReference>
<dbReference type="GO" id="GO:0004383">
    <property type="term" value="F:guanylate cyclase activity"/>
    <property type="evidence" value="ECO:0000318"/>
    <property type="project" value="GO_Central"/>
</dbReference>
<dbReference type="VEuPathDB" id="TrichDB:TVAG_082230"/>
<keyword evidence="4 7" id="KW-1133">Transmembrane helix</keyword>
<accession>A2FM49</accession>
<keyword evidence="3" id="KW-0547">Nucleotide-binding</keyword>
<dbReference type="GO" id="GO:0007168">
    <property type="term" value="P:receptor guanylyl cyclase signaling pathway"/>
    <property type="evidence" value="ECO:0000318"/>
    <property type="project" value="GO_Central"/>
</dbReference>
<dbReference type="Gene3D" id="3.30.70.1230">
    <property type="entry name" value="Nucleotide cyclase"/>
    <property type="match status" value="1"/>
</dbReference>
<evidence type="ECO:0000256" key="1">
    <source>
        <dbReference type="ARBA" id="ARBA00004370"/>
    </source>
</evidence>
<dbReference type="VEuPathDB" id="TrichDB:TVAGG3_0684950"/>
<feature type="transmembrane region" description="Helical" evidence="7">
    <location>
        <begin position="496"/>
        <end position="515"/>
    </location>
</feature>
<dbReference type="InterPro" id="IPR050401">
    <property type="entry name" value="Cyclic_nucleotide_synthase"/>
</dbReference>
<feature type="domain" description="Guanylate cyclase" evidence="8">
    <location>
        <begin position="716"/>
        <end position="848"/>
    </location>
</feature>
<evidence type="ECO:0000256" key="5">
    <source>
        <dbReference type="ARBA" id="ARBA00023136"/>
    </source>
</evidence>
<dbReference type="PROSITE" id="PS50125">
    <property type="entry name" value="GUANYLATE_CYCLASE_2"/>
    <property type="match status" value="1"/>
</dbReference>
<dbReference type="InterPro" id="IPR029787">
    <property type="entry name" value="Nucleotide_cyclase"/>
</dbReference>
<dbReference type="Proteomes" id="UP000001542">
    <property type="component" value="Unassembled WGS sequence"/>
</dbReference>
<protein>
    <submittedName>
        <fullName evidence="9">Adenylate and Guanylate cyclase catalytic domain containing protein</fullName>
    </submittedName>
</protein>
<dbReference type="InParanoid" id="A2FM49"/>
<evidence type="ECO:0000256" key="4">
    <source>
        <dbReference type="ARBA" id="ARBA00022989"/>
    </source>
</evidence>
<dbReference type="RefSeq" id="XP_001306946.1">
    <property type="nucleotide sequence ID" value="XM_001306945.1"/>
</dbReference>
<keyword evidence="2 7" id="KW-0812">Transmembrane</keyword>
<evidence type="ECO:0000256" key="3">
    <source>
        <dbReference type="ARBA" id="ARBA00022741"/>
    </source>
</evidence>
<dbReference type="PANTHER" id="PTHR11920:SF335">
    <property type="entry name" value="GUANYLATE CYCLASE"/>
    <property type="match status" value="1"/>
</dbReference>
<dbReference type="GO" id="GO:0005886">
    <property type="term" value="C:plasma membrane"/>
    <property type="evidence" value="ECO:0000318"/>
    <property type="project" value="GO_Central"/>
</dbReference>
<dbReference type="STRING" id="5722.A2FM49"/>
<dbReference type="GO" id="GO:0035556">
    <property type="term" value="P:intracellular signal transduction"/>
    <property type="evidence" value="ECO:0007669"/>
    <property type="project" value="InterPro"/>
</dbReference>
<dbReference type="KEGG" id="tva:4751742"/>
<dbReference type="SMART" id="SM00091">
    <property type="entry name" value="PAS"/>
    <property type="match status" value="1"/>
</dbReference>
<gene>
    <name evidence="9" type="ORF">TVAG_082230</name>
</gene>
<dbReference type="PANTHER" id="PTHR11920">
    <property type="entry name" value="GUANYLYL CYCLASE"/>
    <property type="match status" value="1"/>
</dbReference>
<evidence type="ECO:0000313" key="9">
    <source>
        <dbReference type="EMBL" id="EAX94016.1"/>
    </source>
</evidence>
<reference evidence="9" key="1">
    <citation type="submission" date="2006-10" db="EMBL/GenBank/DDBJ databases">
        <authorList>
            <person name="Amadeo P."/>
            <person name="Zhao Q."/>
            <person name="Wortman J."/>
            <person name="Fraser-Liggett C."/>
            <person name="Carlton J."/>
        </authorList>
    </citation>
    <scope>NUCLEOTIDE SEQUENCE</scope>
    <source>
        <strain evidence="9">G3</strain>
    </source>
</reference>
<dbReference type="Pfam" id="PF00211">
    <property type="entry name" value="Guanylate_cyc"/>
    <property type="match status" value="1"/>
</dbReference>
<dbReference type="InterPro" id="IPR001054">
    <property type="entry name" value="A/G_cyclase"/>
</dbReference>
<dbReference type="AlphaFoldDB" id="A2FM49"/>
<evidence type="ECO:0000256" key="7">
    <source>
        <dbReference type="SAM" id="Phobius"/>
    </source>
</evidence>
<dbReference type="GO" id="GO:0000166">
    <property type="term" value="F:nucleotide binding"/>
    <property type="evidence" value="ECO:0007669"/>
    <property type="project" value="UniProtKB-KW"/>
</dbReference>
<dbReference type="InterPro" id="IPR000014">
    <property type="entry name" value="PAS"/>
</dbReference>
<dbReference type="OrthoDB" id="1890790at2759"/>
<dbReference type="SMR" id="A2FM49"/>
<evidence type="ECO:0000313" key="10">
    <source>
        <dbReference type="Proteomes" id="UP000001542"/>
    </source>
</evidence>
<sequence length="893" mass="101173">MYGVSYMRNLINMLPPLLTKFLMQEIDDPLIPGTKCMTKIELNDNFPMTAFGGSKNTKGILAYLITQVDSANSLITPLRHFANGNKHIEQVRDLLFSASITLRFYLNKTDVEVTTSNLVQISYMVTNHISKVIGLSKYDNNVPKSLDSLTAKNNNIETTEHLTQTVELIVQYIKDVDKRNEDIMFYLRIVIIVVALIIYIVIYNIQIRKLRSNKIAIYDLLSSLPKTVISNISYSFTKLQREATATTQSLGSIAEIEHNRQEESIIKLFSSINDEQSKASVEMYNFFNFMFIMVALTAGYYLTIQSYLDASTEVVNNCYHINYLYGSIAHTFKIMSNIFDLVWEHYDESFSNIVVNETESLEEIGTSLPIVGKYLQLLRLGGEGSNEYPFEGMKETVDKASVIIECPNPLEPPKIIPKSAHCFSAPEQFYMANMLMRRFYGLMTAENPVFVLPKGDGITYTWQIGAVELYEAFFYRAGQILVPTITSTVKAESTPLIEYCFIFMVIAAIFTLNIIRLTRKEEVLLKFTMNCLLKCQTSILMSNSRIMEVLSGNYENAVDEQVERTQKFHNDVVNKIDDIIIVCREENNTVIGVNTAFEEMFGIKQEEIQNTDVKKFFLDGKFTSSEKLEKVVLSKGSVIYTKSNGEKVYLDFSSQSVAGRRIYSGTNQTQIVMHEKLIEDEKKKSDAMLASILPPMLVARVQAGEKNISFAVQSVTVLFLDVVEFTPWCGSHDAQYVMRMLNIMFKEFDAITNAHHTMTKIKCIGDCYMAAGGIFDEINQPAVHAKEVVDFGCKVIKKLEEIDERENEKLRIRVGINTGGPIVAGVIGTEKPTFEILGPAINIAHEMKNKGVPMKVHISRPVYELIYGQNFDIKERGEIDVKGGKMFTYLVEP</sequence>
<keyword evidence="10" id="KW-1185">Reference proteome</keyword>
<feature type="transmembrane region" description="Helical" evidence="7">
    <location>
        <begin position="286"/>
        <end position="308"/>
    </location>
</feature>
<organism evidence="9 10">
    <name type="scientific">Trichomonas vaginalis (strain ATCC PRA-98 / G3)</name>
    <dbReference type="NCBI Taxonomy" id="412133"/>
    <lineage>
        <taxon>Eukaryota</taxon>
        <taxon>Metamonada</taxon>
        <taxon>Parabasalia</taxon>
        <taxon>Trichomonadida</taxon>
        <taxon>Trichomonadidae</taxon>
        <taxon>Trichomonas</taxon>
    </lineage>
</organism>
<proteinExistence type="predicted"/>
<keyword evidence="5 7" id="KW-0472">Membrane</keyword>
<dbReference type="Pfam" id="PF13426">
    <property type="entry name" value="PAS_9"/>
    <property type="match status" value="1"/>
</dbReference>
<dbReference type="NCBIfam" id="TIGR00229">
    <property type="entry name" value="sensory_box"/>
    <property type="match status" value="1"/>
</dbReference>
<dbReference type="SUPFAM" id="SSF55785">
    <property type="entry name" value="PYP-like sensor domain (PAS domain)"/>
    <property type="match status" value="1"/>
</dbReference>
<evidence type="ECO:0000256" key="6">
    <source>
        <dbReference type="ARBA" id="ARBA00023239"/>
    </source>
</evidence>
<comment type="subcellular location">
    <subcellularLocation>
        <location evidence="1">Membrane</location>
    </subcellularLocation>
</comment>
<dbReference type="EMBL" id="DS113880">
    <property type="protein sequence ID" value="EAX94016.1"/>
    <property type="molecule type" value="Genomic_DNA"/>
</dbReference>
<evidence type="ECO:0000256" key="2">
    <source>
        <dbReference type="ARBA" id="ARBA00022692"/>
    </source>
</evidence>
<dbReference type="GO" id="GO:0006182">
    <property type="term" value="P:cGMP biosynthetic process"/>
    <property type="evidence" value="ECO:0000318"/>
    <property type="project" value="GO_Central"/>
</dbReference>
<dbReference type="InterPro" id="IPR035965">
    <property type="entry name" value="PAS-like_dom_sf"/>
</dbReference>
<dbReference type="CDD" id="cd07302">
    <property type="entry name" value="CHD"/>
    <property type="match status" value="1"/>
</dbReference>
<dbReference type="Gene3D" id="3.30.450.20">
    <property type="entry name" value="PAS domain"/>
    <property type="match status" value="1"/>
</dbReference>
<name>A2FM49_TRIV3</name>
<evidence type="ECO:0000259" key="8">
    <source>
        <dbReference type="PROSITE" id="PS50125"/>
    </source>
</evidence>
<reference evidence="9" key="2">
    <citation type="journal article" date="2007" name="Science">
        <title>Draft genome sequence of the sexually transmitted pathogen Trichomonas vaginalis.</title>
        <authorList>
            <person name="Carlton J.M."/>
            <person name="Hirt R.P."/>
            <person name="Silva J.C."/>
            <person name="Delcher A.L."/>
            <person name="Schatz M."/>
            <person name="Zhao Q."/>
            <person name="Wortman J.R."/>
            <person name="Bidwell S.L."/>
            <person name="Alsmark U.C.M."/>
            <person name="Besteiro S."/>
            <person name="Sicheritz-Ponten T."/>
            <person name="Noel C.J."/>
            <person name="Dacks J.B."/>
            <person name="Foster P.G."/>
            <person name="Simillion C."/>
            <person name="Van de Peer Y."/>
            <person name="Miranda-Saavedra D."/>
            <person name="Barton G.J."/>
            <person name="Westrop G.D."/>
            <person name="Mueller S."/>
            <person name="Dessi D."/>
            <person name="Fiori P.L."/>
            <person name="Ren Q."/>
            <person name="Paulsen I."/>
            <person name="Zhang H."/>
            <person name="Bastida-Corcuera F.D."/>
            <person name="Simoes-Barbosa A."/>
            <person name="Brown M.T."/>
            <person name="Hayes R.D."/>
            <person name="Mukherjee M."/>
            <person name="Okumura C.Y."/>
            <person name="Schneider R."/>
            <person name="Smith A.J."/>
            <person name="Vanacova S."/>
            <person name="Villalvazo M."/>
            <person name="Haas B.J."/>
            <person name="Pertea M."/>
            <person name="Feldblyum T.V."/>
            <person name="Utterback T.R."/>
            <person name="Shu C.L."/>
            <person name="Osoegawa K."/>
            <person name="de Jong P.J."/>
            <person name="Hrdy I."/>
            <person name="Horvathova L."/>
            <person name="Zubacova Z."/>
            <person name="Dolezal P."/>
            <person name="Malik S.B."/>
            <person name="Logsdon J.M. Jr."/>
            <person name="Henze K."/>
            <person name="Gupta A."/>
            <person name="Wang C.C."/>
            <person name="Dunne R.L."/>
            <person name="Upcroft J.A."/>
            <person name="Upcroft P."/>
            <person name="White O."/>
            <person name="Salzberg S.L."/>
            <person name="Tang P."/>
            <person name="Chiu C.-H."/>
            <person name="Lee Y.-S."/>
            <person name="Embley T.M."/>
            <person name="Coombs G.H."/>
            <person name="Mottram J.C."/>
            <person name="Tachezy J."/>
            <person name="Fraser-Liggett C.M."/>
            <person name="Johnson P.J."/>
        </authorList>
    </citation>
    <scope>NUCLEOTIDE SEQUENCE [LARGE SCALE GENOMIC DNA]</scope>
    <source>
        <strain evidence="9">G3</strain>
    </source>
</reference>